<dbReference type="PATRIC" id="fig|1237149.3.peg.1985"/>
<organism evidence="1 2">
    <name type="scientific">Fulvivirga imtechensis AK7</name>
    <dbReference type="NCBI Taxonomy" id="1237149"/>
    <lineage>
        <taxon>Bacteria</taxon>
        <taxon>Pseudomonadati</taxon>
        <taxon>Bacteroidota</taxon>
        <taxon>Cytophagia</taxon>
        <taxon>Cytophagales</taxon>
        <taxon>Fulvivirgaceae</taxon>
        <taxon>Fulvivirga</taxon>
    </lineage>
</organism>
<gene>
    <name evidence="1" type="ORF">C900_02031</name>
</gene>
<dbReference type="EMBL" id="AMZN01000029">
    <property type="protein sequence ID" value="ELR72036.1"/>
    <property type="molecule type" value="Genomic_DNA"/>
</dbReference>
<dbReference type="Pfam" id="PF11751">
    <property type="entry name" value="PorP_SprF"/>
    <property type="match status" value="1"/>
</dbReference>
<proteinExistence type="predicted"/>
<dbReference type="AlphaFoldDB" id="L8JST5"/>
<sequence length="302" mass="33933">MTQYYQNLPSVAPGLAGAMDFVDIRTSYRQQWVGFEGAPKTLMVSVNGVKKFRNNEYKYNSSRVSNLSPYEGNGVKLGLGGYVIKDELGAFTQNLIMCNTAVHVPIKRKTYLSLGLSYGVNQTQIDFERVSVIDPGDPLYNAYLKDAPESTYLRINGGLALYSPTYYLSYSILNAGDVVLSGFETGEDLFAKFSHSLLGGYRFSLRQDLELISSAIVRYSKRNPTSFDLGVKLRFNQLLDAGMAYRNDQTLIGSLGLIINDTFRFGYSYEYKFLDVRDFKPGSHEVALGLQLFNKRGYVPIW</sequence>
<dbReference type="STRING" id="1237149.C900_02031"/>
<evidence type="ECO:0000313" key="1">
    <source>
        <dbReference type="EMBL" id="ELR72036.1"/>
    </source>
</evidence>
<dbReference type="InterPro" id="IPR019861">
    <property type="entry name" value="PorP/SprF_Bacteroidetes"/>
</dbReference>
<evidence type="ECO:0008006" key="3">
    <source>
        <dbReference type="Google" id="ProtNLM"/>
    </source>
</evidence>
<dbReference type="Proteomes" id="UP000011135">
    <property type="component" value="Unassembled WGS sequence"/>
</dbReference>
<comment type="caution">
    <text evidence="1">The sequence shown here is derived from an EMBL/GenBank/DDBJ whole genome shotgun (WGS) entry which is preliminary data.</text>
</comment>
<keyword evidence="2" id="KW-1185">Reference proteome</keyword>
<name>L8JST5_9BACT</name>
<accession>L8JST5</accession>
<evidence type="ECO:0000313" key="2">
    <source>
        <dbReference type="Proteomes" id="UP000011135"/>
    </source>
</evidence>
<dbReference type="NCBIfam" id="TIGR03519">
    <property type="entry name" value="T9SS_PorP_fam"/>
    <property type="match status" value="1"/>
</dbReference>
<reference evidence="1 2" key="1">
    <citation type="submission" date="2012-12" db="EMBL/GenBank/DDBJ databases">
        <title>Genome assembly of Fulvivirga imtechensis AK7.</title>
        <authorList>
            <person name="Nupur N."/>
            <person name="Khatri I."/>
            <person name="Kumar R."/>
            <person name="Subramanian S."/>
            <person name="Pinnaka A."/>
        </authorList>
    </citation>
    <scope>NUCLEOTIDE SEQUENCE [LARGE SCALE GENOMIC DNA]</scope>
    <source>
        <strain evidence="1 2">AK7</strain>
    </source>
</reference>
<protein>
    <recommendedName>
        <fullName evidence="3">Type IX secretion system membrane protein PorP/SprF</fullName>
    </recommendedName>
</protein>
<dbReference type="eggNOG" id="COG3064">
    <property type="taxonomic scope" value="Bacteria"/>
</dbReference>